<evidence type="ECO:0000313" key="2">
    <source>
        <dbReference type="EnsemblMetazoa" id="G27590.7:cds"/>
    </source>
</evidence>
<feature type="signal peptide" evidence="1">
    <location>
        <begin position="1"/>
        <end position="17"/>
    </location>
</feature>
<keyword evidence="3" id="KW-1185">Reference proteome</keyword>
<evidence type="ECO:0000256" key="1">
    <source>
        <dbReference type="SAM" id="SignalP"/>
    </source>
</evidence>
<dbReference type="OrthoDB" id="6146752at2759"/>
<dbReference type="Proteomes" id="UP000005408">
    <property type="component" value="Unassembled WGS sequence"/>
</dbReference>
<dbReference type="EnsemblMetazoa" id="G27590.7">
    <property type="protein sequence ID" value="G27590.7:cds"/>
    <property type="gene ID" value="G27590"/>
</dbReference>
<proteinExistence type="predicted"/>
<evidence type="ECO:0008006" key="4">
    <source>
        <dbReference type="Google" id="ProtNLM"/>
    </source>
</evidence>
<feature type="chain" id="PRO_5042431617" description="CUB domain-containing protein" evidence="1">
    <location>
        <begin position="18"/>
        <end position="411"/>
    </location>
</feature>
<dbReference type="AlphaFoldDB" id="A0A8W8LHZ8"/>
<dbReference type="EnsemblMetazoa" id="G27590.3">
    <property type="protein sequence ID" value="G27590.3:cds"/>
    <property type="gene ID" value="G27590"/>
</dbReference>
<reference evidence="2" key="1">
    <citation type="submission" date="2022-08" db="UniProtKB">
        <authorList>
            <consortium name="EnsemblMetazoa"/>
        </authorList>
    </citation>
    <scope>IDENTIFICATION</scope>
    <source>
        <strain evidence="2">05x7-T-G4-1.051#20</strain>
    </source>
</reference>
<protein>
    <recommendedName>
        <fullName evidence="4">CUB domain-containing protein</fullName>
    </recommendedName>
</protein>
<name>A0A8W8LHZ8_MAGGI</name>
<evidence type="ECO:0000313" key="3">
    <source>
        <dbReference type="Proteomes" id="UP000005408"/>
    </source>
</evidence>
<dbReference type="OMA" id="KNNCFWK"/>
<organism evidence="2 3">
    <name type="scientific">Magallana gigas</name>
    <name type="common">Pacific oyster</name>
    <name type="synonym">Crassostrea gigas</name>
    <dbReference type="NCBI Taxonomy" id="29159"/>
    <lineage>
        <taxon>Eukaryota</taxon>
        <taxon>Metazoa</taxon>
        <taxon>Spiralia</taxon>
        <taxon>Lophotrochozoa</taxon>
        <taxon>Mollusca</taxon>
        <taxon>Bivalvia</taxon>
        <taxon>Autobranchia</taxon>
        <taxon>Pteriomorphia</taxon>
        <taxon>Ostreida</taxon>
        <taxon>Ostreoidea</taxon>
        <taxon>Ostreidae</taxon>
        <taxon>Magallana</taxon>
    </lineage>
</organism>
<accession>A0A8W8LHZ8</accession>
<dbReference type="EnsemblMetazoa" id="G27590.4">
    <property type="protein sequence ID" value="G27590.4:cds"/>
    <property type="gene ID" value="G27590"/>
</dbReference>
<keyword evidence="1" id="KW-0732">Signal</keyword>
<dbReference type="EnsemblMetazoa" id="G27590.6">
    <property type="protein sequence ID" value="G27590.6:cds"/>
    <property type="gene ID" value="G27590"/>
</dbReference>
<sequence>MQDLRLFFLSTFVFVGGVHVSQQSRHGAVVSRSVTGRRSYITLKCPKDHVFANVKFRLEDNRVNTNYNKCLVNSLVAQKRCRWHRRCKINTKAKTLNCSASAIQLSNLKCVPKDSFVNICKSAETGAVWITNYGRLKRTQVKGQCKRIRKHAIRIRTRRGVGQRRPAVKGVVTQENGIIQDRVGWQKKAYKYSCPNGSVIHSIDLLLSYVPYAKRSKPLCQGLSPQLLVQKNNCFWKESCKVSWDSPQVMAMSHDTNCIGKQGSLFTTREHQCMPKKNILDICKKREAKGKRGLLRSHDDYPWNYRAQPQKCTTLIKIKPEGALYLRLHDVDLDTRRDELRVLHVGAGRPSCSLKHSSLQEGVWLYGGYIKIQFTVHHRTRSGRGFIMSYKNVKERLPRNHMKKSDICSQV</sequence>